<dbReference type="EMBL" id="VNHT01000143">
    <property type="protein sequence ID" value="TYP69651.1"/>
    <property type="molecule type" value="Genomic_DNA"/>
</dbReference>
<organism evidence="1 2">
    <name type="scientific">Nitrosomonas communis</name>
    <dbReference type="NCBI Taxonomy" id="44574"/>
    <lineage>
        <taxon>Bacteria</taxon>
        <taxon>Pseudomonadati</taxon>
        <taxon>Pseudomonadota</taxon>
        <taxon>Betaproteobacteria</taxon>
        <taxon>Nitrosomonadales</taxon>
        <taxon>Nitrosomonadaceae</taxon>
        <taxon>Nitrosomonas</taxon>
    </lineage>
</organism>
<dbReference type="AlphaFoldDB" id="A0A5D3Y6C4"/>
<feature type="non-terminal residue" evidence="1">
    <location>
        <position position="77"/>
    </location>
</feature>
<name>A0A5D3Y6C4_9PROT</name>
<evidence type="ECO:0000313" key="1">
    <source>
        <dbReference type="EMBL" id="TYP69651.1"/>
    </source>
</evidence>
<proteinExistence type="predicted"/>
<comment type="caution">
    <text evidence="1">The sequence shown here is derived from an EMBL/GenBank/DDBJ whole genome shotgun (WGS) entry which is preliminary data.</text>
</comment>
<evidence type="ECO:0000313" key="2">
    <source>
        <dbReference type="Proteomes" id="UP000324176"/>
    </source>
</evidence>
<accession>A0A5D3Y6C4</accession>
<gene>
    <name evidence="1" type="ORF">BCL69_11434</name>
</gene>
<protein>
    <submittedName>
        <fullName evidence="1">Uncharacterized protein</fullName>
    </submittedName>
</protein>
<sequence length="77" mass="9081">MVTLRGCRPSRRLCQRRIGFQRLVKRFDFPPFLVDRRYLSIFAEEATLNQIQRACAAVLVGKDPPYQKHFLIEAFQP</sequence>
<dbReference type="Proteomes" id="UP000324176">
    <property type="component" value="Unassembled WGS sequence"/>
</dbReference>
<reference evidence="1 2" key="1">
    <citation type="submission" date="2019-07" db="EMBL/GenBank/DDBJ databases">
        <title>Active sludge and wastewater microbial communities from Klosterneuburg, Austria.</title>
        <authorList>
            <person name="Wagner M."/>
        </authorList>
    </citation>
    <scope>NUCLEOTIDE SEQUENCE [LARGE SCALE GENOMIC DNA]</scope>
    <source>
        <strain evidence="1 2">Nm2</strain>
    </source>
</reference>